<proteinExistence type="predicted"/>
<accession>A0A7W9WWL5</accession>
<sequence length="108" mass="11755">MWFVGIGLILNLVACVANFSHLLHFVGKEQAANFFATFLVLWAFLIIGFIMQLARKVKMGALLLTLGSLVFMVGSAVLLPFGLLVVVSFVAGIVTIVGAMQVMRRREA</sequence>
<gene>
    <name evidence="2" type="ORF">F4827_006964</name>
</gene>
<dbReference type="Proteomes" id="UP000571554">
    <property type="component" value="Unassembled WGS sequence"/>
</dbReference>
<dbReference type="RefSeq" id="WP_183733376.1">
    <property type="nucleotide sequence ID" value="NZ_JACHBW010000040.1"/>
</dbReference>
<keyword evidence="1" id="KW-1133">Transmembrane helix</keyword>
<comment type="caution">
    <text evidence="2">The sequence shown here is derived from an EMBL/GenBank/DDBJ whole genome shotgun (WGS) entry which is preliminary data.</text>
</comment>
<reference evidence="2 3" key="1">
    <citation type="submission" date="2020-08" db="EMBL/GenBank/DDBJ databases">
        <title>Above-ground endophytic microbial communities from plants in different locations in the United States.</title>
        <authorList>
            <person name="Frank C."/>
        </authorList>
    </citation>
    <scope>NUCLEOTIDE SEQUENCE [LARGE SCALE GENOMIC DNA]</scope>
    <source>
        <strain evidence="2 3">WP4_2_2</strain>
    </source>
</reference>
<keyword evidence="1" id="KW-0472">Membrane</keyword>
<dbReference type="EMBL" id="JACHBW010000040">
    <property type="protein sequence ID" value="MBB6107084.1"/>
    <property type="molecule type" value="Genomic_DNA"/>
</dbReference>
<organism evidence="2 3">
    <name type="scientific">Paraburkholderia bannensis</name>
    <dbReference type="NCBI Taxonomy" id="765414"/>
    <lineage>
        <taxon>Bacteria</taxon>
        <taxon>Pseudomonadati</taxon>
        <taxon>Pseudomonadota</taxon>
        <taxon>Betaproteobacteria</taxon>
        <taxon>Burkholderiales</taxon>
        <taxon>Burkholderiaceae</taxon>
        <taxon>Paraburkholderia</taxon>
    </lineage>
</organism>
<dbReference type="AlphaFoldDB" id="A0A7W9WWL5"/>
<evidence type="ECO:0000256" key="1">
    <source>
        <dbReference type="SAM" id="Phobius"/>
    </source>
</evidence>
<name>A0A7W9WWL5_9BURK</name>
<feature type="transmembrane region" description="Helical" evidence="1">
    <location>
        <begin position="31"/>
        <end position="54"/>
    </location>
</feature>
<evidence type="ECO:0000313" key="3">
    <source>
        <dbReference type="Proteomes" id="UP000571554"/>
    </source>
</evidence>
<feature type="transmembrane region" description="Helical" evidence="1">
    <location>
        <begin position="85"/>
        <end position="103"/>
    </location>
</feature>
<protein>
    <submittedName>
        <fullName evidence="2">Peptidoglycan/LPS O-acetylase OafA/YrhL</fullName>
    </submittedName>
</protein>
<keyword evidence="3" id="KW-1185">Reference proteome</keyword>
<keyword evidence="1" id="KW-0812">Transmembrane</keyword>
<evidence type="ECO:0000313" key="2">
    <source>
        <dbReference type="EMBL" id="MBB6107084.1"/>
    </source>
</evidence>